<comment type="caution">
    <text evidence="2">The sequence shown here is derived from an EMBL/GenBank/DDBJ whole genome shotgun (WGS) entry which is preliminary data.</text>
</comment>
<reference evidence="2 3" key="1">
    <citation type="submission" date="2020-08" db="EMBL/GenBank/DDBJ databases">
        <title>Sequencing the genomes of 1000 actinobacteria strains.</title>
        <authorList>
            <person name="Klenk H.-P."/>
        </authorList>
    </citation>
    <scope>NUCLEOTIDE SEQUENCE [LARGE SCALE GENOMIC DNA]</scope>
    <source>
        <strain evidence="2 3">DSM 45486</strain>
    </source>
</reference>
<keyword evidence="3" id="KW-1185">Reference proteome</keyword>
<dbReference type="RefSeq" id="WP_184922281.1">
    <property type="nucleotide sequence ID" value="NZ_JACHMO010000001.1"/>
</dbReference>
<dbReference type="Pfam" id="PF25535">
    <property type="entry name" value="DUF7919"/>
    <property type="match status" value="1"/>
</dbReference>
<dbReference type="Proteomes" id="UP000552097">
    <property type="component" value="Unassembled WGS sequence"/>
</dbReference>
<evidence type="ECO:0000313" key="2">
    <source>
        <dbReference type="EMBL" id="MBB5804442.1"/>
    </source>
</evidence>
<evidence type="ECO:0000313" key="3">
    <source>
        <dbReference type="Proteomes" id="UP000552097"/>
    </source>
</evidence>
<name>A0A7W9HLD2_9PSEU</name>
<dbReference type="EMBL" id="JACHMO010000001">
    <property type="protein sequence ID" value="MBB5804442.1"/>
    <property type="molecule type" value="Genomic_DNA"/>
</dbReference>
<gene>
    <name evidence="2" type="ORF">F4560_004210</name>
</gene>
<feature type="domain" description="DUF7919" evidence="1">
    <location>
        <begin position="2"/>
        <end position="129"/>
    </location>
</feature>
<proteinExistence type="predicted"/>
<dbReference type="AlphaFoldDB" id="A0A7W9HLD2"/>
<protein>
    <recommendedName>
        <fullName evidence="1">DUF7919 domain-containing protein</fullName>
    </recommendedName>
</protein>
<accession>A0A7W9HLD2</accession>
<organism evidence="2 3">
    <name type="scientific">Saccharothrix ecbatanensis</name>
    <dbReference type="NCBI Taxonomy" id="1105145"/>
    <lineage>
        <taxon>Bacteria</taxon>
        <taxon>Bacillati</taxon>
        <taxon>Actinomycetota</taxon>
        <taxon>Actinomycetes</taxon>
        <taxon>Pseudonocardiales</taxon>
        <taxon>Pseudonocardiaceae</taxon>
        <taxon>Saccharothrix</taxon>
    </lineage>
</organism>
<sequence length="222" mass="24755">MTTYEDLTPYAYWRLEPEETEPTLNVGWLGRESRFEVGEPEPGLADALLTLARFHRVHVTRGWHGCELCGPGAPYPAREPFGDGEVALGSAEIRVPGADGVVYAAPNLLHHYVVRHHYRPPAAFVRAVLAEAEARARAWEETKRSLPVGTSVHGEIRSWSPLGLTFHLDGFPDLRGAVPLELYGPGRDDVEYRVPVDAVVVGHSDQERRIILQVEDQPRRTP</sequence>
<evidence type="ECO:0000259" key="1">
    <source>
        <dbReference type="Pfam" id="PF25535"/>
    </source>
</evidence>
<dbReference type="InterPro" id="IPR057679">
    <property type="entry name" value="DUF7919"/>
</dbReference>